<accession>A0A679GFI2</accession>
<organism evidence="1 2">
    <name type="scientific">Metapseudomonas otitidis</name>
    <dbReference type="NCBI Taxonomy" id="319939"/>
    <lineage>
        <taxon>Bacteria</taxon>
        <taxon>Pseudomonadati</taxon>
        <taxon>Pseudomonadota</taxon>
        <taxon>Gammaproteobacteria</taxon>
        <taxon>Pseudomonadales</taxon>
        <taxon>Pseudomonadaceae</taxon>
        <taxon>Metapseudomonas</taxon>
    </lineage>
</organism>
<dbReference type="KEGG" id="poj:PtoMrB4_38980"/>
<evidence type="ECO:0000313" key="1">
    <source>
        <dbReference type="EMBL" id="BCA29921.1"/>
    </source>
</evidence>
<evidence type="ECO:0000313" key="2">
    <source>
        <dbReference type="Proteomes" id="UP000501237"/>
    </source>
</evidence>
<proteinExistence type="predicted"/>
<dbReference type="EMBL" id="AP022642">
    <property type="protein sequence ID" value="BCA29921.1"/>
    <property type="molecule type" value="Genomic_DNA"/>
</dbReference>
<protein>
    <submittedName>
        <fullName evidence="1">Uncharacterized protein</fullName>
    </submittedName>
</protein>
<gene>
    <name evidence="1" type="ORF">PtoMrB4_38980</name>
</gene>
<reference evidence="1 2" key="1">
    <citation type="journal article" date="2020" name="Microbiol. Resour. Announc.">
        <title>Complete genome sequence of Pseudomonas otitidis strain MrB4, isolated from Lake Biwa in Japan.</title>
        <authorList>
            <person name="Miyazaki K."/>
            <person name="Hase E."/>
            <person name="Maruya T."/>
        </authorList>
    </citation>
    <scope>NUCLEOTIDE SEQUENCE [LARGE SCALE GENOMIC DNA]</scope>
    <source>
        <strain evidence="1 2">MrB4</strain>
    </source>
</reference>
<name>A0A679GFI2_9GAMM</name>
<dbReference type="Proteomes" id="UP000501237">
    <property type="component" value="Chromosome"/>
</dbReference>
<dbReference type="AlphaFoldDB" id="A0A679GFI2"/>
<sequence length="74" mass="7678">MLGLAVPRAQVHVGDPQGSHPLLAGACRVNRLQAFDTAHRVASSGFSRILRGGGEVQVTGRLQNDDTAAASASR</sequence>